<dbReference type="GO" id="GO:0003677">
    <property type="term" value="F:DNA binding"/>
    <property type="evidence" value="ECO:0007669"/>
    <property type="project" value="UniProtKB-KW"/>
</dbReference>
<dbReference type="PANTHER" id="PTHR42756:SF1">
    <property type="entry name" value="TRANSCRIPTIONAL REPRESSOR OF EMRAB OPERON"/>
    <property type="match status" value="1"/>
</dbReference>
<name>A0A645GP07_9ZZZZ</name>
<evidence type="ECO:0000256" key="1">
    <source>
        <dbReference type="ARBA" id="ARBA00023015"/>
    </source>
</evidence>
<dbReference type="InterPro" id="IPR036388">
    <property type="entry name" value="WH-like_DNA-bd_sf"/>
</dbReference>
<dbReference type="GO" id="GO:0003700">
    <property type="term" value="F:DNA-binding transcription factor activity"/>
    <property type="evidence" value="ECO:0007669"/>
    <property type="project" value="InterPro"/>
</dbReference>
<comment type="caution">
    <text evidence="5">The sequence shown here is derived from an EMBL/GenBank/DDBJ whole genome shotgun (WGS) entry which is preliminary data.</text>
</comment>
<dbReference type="SMART" id="SM00347">
    <property type="entry name" value="HTH_MARR"/>
    <property type="match status" value="1"/>
</dbReference>
<dbReference type="PRINTS" id="PR00598">
    <property type="entry name" value="HTHMARR"/>
</dbReference>
<dbReference type="PANTHER" id="PTHR42756">
    <property type="entry name" value="TRANSCRIPTIONAL REGULATOR, MARR"/>
    <property type="match status" value="1"/>
</dbReference>
<dbReference type="Pfam" id="PF12802">
    <property type="entry name" value="MarR_2"/>
    <property type="match status" value="1"/>
</dbReference>
<organism evidence="5">
    <name type="scientific">bioreactor metagenome</name>
    <dbReference type="NCBI Taxonomy" id="1076179"/>
    <lineage>
        <taxon>unclassified sequences</taxon>
        <taxon>metagenomes</taxon>
        <taxon>ecological metagenomes</taxon>
    </lineage>
</organism>
<dbReference type="SUPFAM" id="SSF46785">
    <property type="entry name" value="Winged helix' DNA-binding domain"/>
    <property type="match status" value="1"/>
</dbReference>
<dbReference type="InterPro" id="IPR036390">
    <property type="entry name" value="WH_DNA-bd_sf"/>
</dbReference>
<accession>A0A645GP07</accession>
<dbReference type="EMBL" id="VSSQ01074607">
    <property type="protein sequence ID" value="MPN25433.1"/>
    <property type="molecule type" value="Genomic_DNA"/>
</dbReference>
<feature type="domain" description="HTH marR-type" evidence="4">
    <location>
        <begin position="1"/>
        <end position="141"/>
    </location>
</feature>
<evidence type="ECO:0000313" key="5">
    <source>
        <dbReference type="EMBL" id="MPN25433.1"/>
    </source>
</evidence>
<keyword evidence="2" id="KW-0238">DNA-binding</keyword>
<evidence type="ECO:0000256" key="3">
    <source>
        <dbReference type="ARBA" id="ARBA00023163"/>
    </source>
</evidence>
<protein>
    <recommendedName>
        <fullName evidence="4">HTH marR-type domain-containing protein</fullName>
    </recommendedName>
</protein>
<reference evidence="5" key="1">
    <citation type="submission" date="2019-08" db="EMBL/GenBank/DDBJ databases">
        <authorList>
            <person name="Kucharzyk K."/>
            <person name="Murdoch R.W."/>
            <person name="Higgins S."/>
            <person name="Loffler F."/>
        </authorList>
    </citation>
    <scope>NUCLEOTIDE SEQUENCE</scope>
</reference>
<proteinExistence type="predicted"/>
<gene>
    <name evidence="5" type="ORF">SDC9_172842</name>
</gene>
<sequence>MHKDQAENFSRVFHSILNVVHIERPSYWSEKLNGLTTIEFYILRFTAEHPDMVLKDFRDYYKIPHTTLTGVINRLEKKKLVQRIINKRDHRSFGLELTEKGKIIEQEHFNVDIMVSKKVLDTLDNEEEKETLIKLLEKIVSRIDK</sequence>
<dbReference type="InterPro" id="IPR000835">
    <property type="entry name" value="HTH_MarR-typ"/>
</dbReference>
<keyword evidence="3" id="KW-0804">Transcription</keyword>
<keyword evidence="1" id="KW-0805">Transcription regulation</keyword>
<evidence type="ECO:0000256" key="2">
    <source>
        <dbReference type="ARBA" id="ARBA00023125"/>
    </source>
</evidence>
<dbReference type="Gene3D" id="1.10.10.10">
    <property type="entry name" value="Winged helix-like DNA-binding domain superfamily/Winged helix DNA-binding domain"/>
    <property type="match status" value="1"/>
</dbReference>
<evidence type="ECO:0000259" key="4">
    <source>
        <dbReference type="PROSITE" id="PS50995"/>
    </source>
</evidence>
<dbReference type="AlphaFoldDB" id="A0A645GP07"/>
<dbReference type="PROSITE" id="PS50995">
    <property type="entry name" value="HTH_MARR_2"/>
    <property type="match status" value="1"/>
</dbReference>